<organism evidence="1 2">
    <name type="scientific">Bradyrhizobium huanghuaihaiense</name>
    <dbReference type="NCBI Taxonomy" id="990078"/>
    <lineage>
        <taxon>Bacteria</taxon>
        <taxon>Pseudomonadati</taxon>
        <taxon>Pseudomonadota</taxon>
        <taxon>Alphaproteobacteria</taxon>
        <taxon>Hyphomicrobiales</taxon>
        <taxon>Nitrobacteraceae</taxon>
        <taxon>Bradyrhizobium</taxon>
    </lineage>
</organism>
<dbReference type="EMBL" id="VLLA01000014">
    <property type="protein sequence ID" value="TWI65924.1"/>
    <property type="molecule type" value="Genomic_DNA"/>
</dbReference>
<dbReference type="RefSeq" id="WP_018642820.1">
    <property type="nucleotide sequence ID" value="NZ_VLLA01000014.1"/>
</dbReference>
<gene>
    <name evidence="1" type="ORF">IQ16_05182</name>
</gene>
<proteinExistence type="predicted"/>
<dbReference type="Proteomes" id="UP000316291">
    <property type="component" value="Unassembled WGS sequence"/>
</dbReference>
<protein>
    <submittedName>
        <fullName evidence="1">PcfJ-like protein</fullName>
    </submittedName>
</protein>
<comment type="caution">
    <text evidence="1">The sequence shown here is derived from an EMBL/GenBank/DDBJ whole genome shotgun (WGS) entry which is preliminary data.</text>
</comment>
<name>A0A562RBI6_9BRAD</name>
<dbReference type="AlphaFoldDB" id="A0A562RBI6"/>
<dbReference type="OrthoDB" id="8866982at2"/>
<evidence type="ECO:0000313" key="2">
    <source>
        <dbReference type="Proteomes" id="UP000316291"/>
    </source>
</evidence>
<dbReference type="Pfam" id="PF14284">
    <property type="entry name" value="PcfJ"/>
    <property type="match status" value="1"/>
</dbReference>
<evidence type="ECO:0000313" key="1">
    <source>
        <dbReference type="EMBL" id="TWI65924.1"/>
    </source>
</evidence>
<accession>A0A562RBI6</accession>
<keyword evidence="2" id="KW-1185">Reference proteome</keyword>
<dbReference type="InterPro" id="IPR025586">
    <property type="entry name" value="PcfJ"/>
</dbReference>
<sequence>MAHSLIQRRQEAERARVEAYELSLRHVSQRTRPPPDFETAIYEARRGFEADVVRDAQAWKPRMKTRDAARLRLAAARYLFARYPVAEPLEQIWIDAAGLDAAEIALRKRWYVVAAGGGSLHGAGAGAWLSRKEVHAFLNPLGRLDFEAAIWQAIARSYASDPGVALRIARTRITQTPRAEHGFWREAVRFFCAHPTTVEEMDDLHDYLAACYRRNPAFSLKGRTLTSLGRQMREWHRDLEAVARIEAARRRAEALRNRARGLAAGTVDDAWRGAAIADWSWTLSFKDRSRREEYVVVQLRTAADLVAETRAMRHCVATYAAKCIAGHASIWSLRRRANGRTERLLTIELDPRCRAVQVRGFANRAPHAGERKVLERWGQARGIALL</sequence>
<reference evidence="1 2" key="1">
    <citation type="journal article" date="2015" name="Stand. Genomic Sci.">
        <title>Genomic Encyclopedia of Bacterial and Archaeal Type Strains, Phase III: the genomes of soil and plant-associated and newly described type strains.</title>
        <authorList>
            <person name="Whitman W.B."/>
            <person name="Woyke T."/>
            <person name="Klenk H.P."/>
            <person name="Zhou Y."/>
            <person name="Lilburn T.G."/>
            <person name="Beck B.J."/>
            <person name="De Vos P."/>
            <person name="Vandamme P."/>
            <person name="Eisen J.A."/>
            <person name="Garrity G."/>
            <person name="Hugenholtz P."/>
            <person name="Kyrpides N.C."/>
        </authorList>
    </citation>
    <scope>NUCLEOTIDE SEQUENCE [LARGE SCALE GENOMIC DNA]</scope>
    <source>
        <strain evidence="1 2">CGMCC 1.10948</strain>
    </source>
</reference>